<dbReference type="Proteomes" id="UP000195442">
    <property type="component" value="Unassembled WGS sequence"/>
</dbReference>
<keyword evidence="3" id="KW-1185">Reference proteome</keyword>
<proteinExistence type="predicted"/>
<organism evidence="2 3">
    <name type="scientific">Crenothrix polyspora</name>
    <dbReference type="NCBI Taxonomy" id="360316"/>
    <lineage>
        <taxon>Bacteria</taxon>
        <taxon>Pseudomonadati</taxon>
        <taxon>Pseudomonadota</taxon>
        <taxon>Gammaproteobacteria</taxon>
        <taxon>Methylococcales</taxon>
        <taxon>Crenotrichaceae</taxon>
        <taxon>Crenothrix</taxon>
    </lineage>
</organism>
<evidence type="ECO:0000313" key="2">
    <source>
        <dbReference type="EMBL" id="SJM95426.1"/>
    </source>
</evidence>
<dbReference type="OrthoDB" id="5567058at2"/>
<reference evidence="3" key="1">
    <citation type="submission" date="2017-02" db="EMBL/GenBank/DDBJ databases">
        <authorList>
            <person name="Daims H."/>
        </authorList>
    </citation>
    <scope>NUCLEOTIDE SEQUENCE [LARGE SCALE GENOMIC DNA]</scope>
</reference>
<keyword evidence="1" id="KW-0812">Transmembrane</keyword>
<dbReference type="AlphaFoldDB" id="A0A1R4HGQ1"/>
<feature type="transmembrane region" description="Helical" evidence="1">
    <location>
        <begin position="20"/>
        <end position="38"/>
    </location>
</feature>
<keyword evidence="1" id="KW-1133">Transmembrane helix</keyword>
<dbReference type="EMBL" id="FUKJ01000420">
    <property type="protein sequence ID" value="SJM95426.1"/>
    <property type="molecule type" value="Genomic_DNA"/>
</dbReference>
<evidence type="ECO:0000256" key="1">
    <source>
        <dbReference type="SAM" id="Phobius"/>
    </source>
</evidence>
<gene>
    <name evidence="2" type="ORF">CRENPOLYSF2_560009</name>
</gene>
<sequence length="238" mass="26892">MNKVETFGGWLQQSLLFVKLAPWLWGGYTVFVGVFLTIGKVSMALGVLGAVACLFVGVGVSKYIDMRYSGQTNQPVSWAINKSLPLALLAGVGIMLCWFAFMVFANLLSGEYSKILDFFLQLDFSDIHLKRRSVREITSWLYDYATVALMFTLLMLCTLGNWFSYPLMLFQDYSWSRAKSLGKSTLATRKKALYNMLGFIFFEALMCGSLTPLLTPVLYMLTSTLMYVSYKNLFEIKA</sequence>
<protein>
    <recommendedName>
        <fullName evidence="4">Transmembrane protein</fullName>
    </recommendedName>
</protein>
<feature type="transmembrane region" description="Helical" evidence="1">
    <location>
        <begin position="45"/>
        <end position="64"/>
    </location>
</feature>
<feature type="transmembrane region" description="Helical" evidence="1">
    <location>
        <begin position="140"/>
        <end position="163"/>
    </location>
</feature>
<evidence type="ECO:0000313" key="3">
    <source>
        <dbReference type="Proteomes" id="UP000195442"/>
    </source>
</evidence>
<keyword evidence="1" id="KW-0472">Membrane</keyword>
<evidence type="ECO:0008006" key="4">
    <source>
        <dbReference type="Google" id="ProtNLM"/>
    </source>
</evidence>
<accession>A0A1R4HGQ1</accession>
<feature type="transmembrane region" description="Helical" evidence="1">
    <location>
        <begin position="196"/>
        <end position="221"/>
    </location>
</feature>
<feature type="transmembrane region" description="Helical" evidence="1">
    <location>
        <begin position="84"/>
        <end position="108"/>
    </location>
</feature>
<dbReference type="RefSeq" id="WP_087148211.1">
    <property type="nucleotide sequence ID" value="NZ_FUKJ01000420.1"/>
</dbReference>
<name>A0A1R4HGQ1_9GAMM</name>